<feature type="coiled-coil region" evidence="7">
    <location>
        <begin position="316"/>
        <end position="413"/>
    </location>
</feature>
<dbReference type="FunFam" id="3.40.50.300:FF:000901">
    <property type="entry name" value="Chromosome partition protein Smc"/>
    <property type="match status" value="1"/>
</dbReference>
<dbReference type="Gene3D" id="3.40.50.300">
    <property type="entry name" value="P-loop containing nucleotide triphosphate hydrolases"/>
    <property type="match status" value="2"/>
</dbReference>
<evidence type="ECO:0000256" key="3">
    <source>
        <dbReference type="ARBA" id="ARBA00022741"/>
    </source>
</evidence>
<feature type="binding site" evidence="7">
    <location>
        <begin position="34"/>
        <end position="41"/>
    </location>
    <ligand>
        <name>ATP</name>
        <dbReference type="ChEBI" id="CHEBI:30616"/>
    </ligand>
</feature>
<dbReference type="SUPFAM" id="SSF52540">
    <property type="entry name" value="P-loop containing nucleoside triphosphate hydrolases"/>
    <property type="match status" value="1"/>
</dbReference>
<dbReference type="InterPro" id="IPR036277">
    <property type="entry name" value="SMC_hinge_sf"/>
</dbReference>
<keyword evidence="6 7" id="KW-0238">DNA-binding</keyword>
<dbReference type="InterPro" id="IPR024704">
    <property type="entry name" value="SMC"/>
</dbReference>
<feature type="coiled-coil region" evidence="7">
    <location>
        <begin position="483"/>
        <end position="524"/>
    </location>
</feature>
<dbReference type="Proteomes" id="UP000317730">
    <property type="component" value="Unassembled WGS sequence"/>
</dbReference>
<dbReference type="RefSeq" id="WP_141374403.1">
    <property type="nucleotide sequence ID" value="NZ_BAPL01000017.1"/>
</dbReference>
<dbReference type="Pfam" id="PF02463">
    <property type="entry name" value="SMC_N"/>
    <property type="match status" value="1"/>
</dbReference>
<dbReference type="GO" id="GO:0006260">
    <property type="term" value="P:DNA replication"/>
    <property type="evidence" value="ECO:0007669"/>
    <property type="project" value="UniProtKB-UniRule"/>
</dbReference>
<keyword evidence="3 7" id="KW-0547">Nucleotide-binding</keyword>
<name>A0A4Y3TRU6_9PROT</name>
<feature type="region of interest" description="Disordered" evidence="8">
    <location>
        <begin position="1158"/>
        <end position="1237"/>
    </location>
</feature>
<dbReference type="GO" id="GO:0007059">
    <property type="term" value="P:chromosome segregation"/>
    <property type="evidence" value="ECO:0007669"/>
    <property type="project" value="UniProtKB-UniRule"/>
</dbReference>
<organism evidence="10 11">
    <name type="scientific">Acetobacter peroxydans</name>
    <dbReference type="NCBI Taxonomy" id="104098"/>
    <lineage>
        <taxon>Bacteria</taxon>
        <taxon>Pseudomonadati</taxon>
        <taxon>Pseudomonadota</taxon>
        <taxon>Alphaproteobacteria</taxon>
        <taxon>Acetobacterales</taxon>
        <taxon>Acetobacteraceae</taxon>
        <taxon>Acetobacter</taxon>
    </lineage>
</organism>
<feature type="domain" description="RecF/RecN/SMC N-terminal" evidence="9">
    <location>
        <begin position="6"/>
        <end position="1487"/>
    </location>
</feature>
<keyword evidence="5 7" id="KW-0175">Coiled coil</keyword>
<keyword evidence="4 7" id="KW-0067">ATP-binding</keyword>
<comment type="caution">
    <text evidence="10">The sequence shown here is derived from an EMBL/GenBank/DDBJ whole genome shotgun (WGS) entry which is preliminary data.</text>
</comment>
<dbReference type="InterPro" id="IPR011890">
    <property type="entry name" value="SMC_prok"/>
</dbReference>
<evidence type="ECO:0000256" key="5">
    <source>
        <dbReference type="ARBA" id="ARBA00023054"/>
    </source>
</evidence>
<feature type="coiled-coil region" evidence="7">
    <location>
        <begin position="573"/>
        <end position="614"/>
    </location>
</feature>
<evidence type="ECO:0000259" key="9">
    <source>
        <dbReference type="Pfam" id="PF02463"/>
    </source>
</evidence>
<dbReference type="InterPro" id="IPR027417">
    <property type="entry name" value="P-loop_NTPase"/>
</dbReference>
<sequence length="1513" mass="164195">MTVRFARLRIAGFKSFADPVTVEILPGLTGIVGPNGCGKSNVVEALRWVMGESSARSLRGGEMDDLIFAGTATRPARTLAEVTLTLEGTKGFGPQGFAELDELQISRRAERGAGSDYRINGRSIRARDVQTLFADLASGARSSAMVSQGRVAMLVGARPEERRGILEEAAGITGLHARRHEAELKLRATESNLTRAEDRRKQLSERLGELADQSREAEQYRALSAALREAETELLALLHARARQAVQRAADTVAQARLALSSREEAAETAVMAEFERRRRLPALREQADTARTALERCRVLAEGTAREEERAVTLAREASERLAQHEADLQAATNRLTDARSALERTQAEQAEIEAATATLPTRQEEAAARQEALRLELDSVERDLAALTETLNTARAHHTRAVEELENARARHSLSTQALSAIEVEVAELEAALPSDDALQAIAETAESTARAAQQARAAADESERLRAQRAMEVSVARSQAEAARQAQTEQKENIAQARQRLDSLAKAMQQAETRRAEAMAALLSPETLAHLRATENSAAQAAQHALAALETAEQARLQADTVLNESSRAAHEAEARHRNAAETLRTAEAALSRARQEEQVLAQELEKAHAEAMPDSVLEEARQARMVQENSLHQISQLLEQAEQALPARREALTASTARRTTLQTELTRLHAQAEGLDHALDEEEPQAGNPVSAQLSVDEQYEAALAAVLADGLDASTTETAVRGWRLLAAEAPPPLPPGTTPLKALVSAPPELERILTFTGLVSDTVDAITLLPHLTPGQCLVSRAGDLWRWDGFYARATATGGAARRLAQRRILRETRARIAALQADEPALEQAVQQAAQAVQETESAIARLRGERATVERALQQARTQESETGRRHAASRARLDTIQPQQERATAARLEAEAAHARAQETHAALPPVQAPRDALQTAQQAHASAQAAEQEARTQLRQAQARLQTTRDERASSEQTHAAAQARLDTLTPECARLREAHASEQTAFDVLAQRLATIEADQQAAQALEAATQALHEAEQTARQTLEQARLARQAADSAASENQHSRERAADLRGRLAGLTPRMAELRQSHADATEQVARAEKALQAAAIPAETEQTLDQLRARRQDCQTQLDATREERAALLAENTALATRRAATQAALADWTARAETASREEESIRLRMQEVRSEHERVSSLPDAARQQKQQTQQNLTEAEAAHAAADKARTAAEDALTQAGEQRQKAEGELSTAREALLKAEGRSEQARAILDQLLAESPPPARPPSSDLTEAAEGSLRRKITRLTHERDAMGPVNLRAELEAREATTQAETLATEMADLEAAISRLRSSIGSLNQEGRERLMAVFAQVDQHFQSLFTRMFGGGRAHLGLVGSDDPLEAGLEIYAQPPGKKLATLSLLSGGEQALTALSLIFSVFRCNPAPVCVLDEVDAPLDDANVGRFSTLLTDMVSEAGTRFLVVTHHQLTMAYMDQLFGVTMQERGVSRVLSVDLAKAASMVGQNDKEAPHVAS</sequence>
<feature type="coiled-coil region" evidence="7">
    <location>
        <begin position="1013"/>
        <end position="1047"/>
    </location>
</feature>
<accession>A0A4Y3TRU6</accession>
<dbReference type="GO" id="GO:0005524">
    <property type="term" value="F:ATP binding"/>
    <property type="evidence" value="ECO:0007669"/>
    <property type="project" value="UniProtKB-UniRule"/>
</dbReference>
<evidence type="ECO:0000313" key="11">
    <source>
        <dbReference type="Proteomes" id="UP000317730"/>
    </source>
</evidence>
<evidence type="ECO:0000256" key="8">
    <source>
        <dbReference type="SAM" id="MobiDB-lite"/>
    </source>
</evidence>
<comment type="subcellular location">
    <subcellularLocation>
        <location evidence="1 7">Cytoplasm</location>
    </subcellularLocation>
</comment>
<comment type="function">
    <text evidence="7">Required for chromosome condensation and partitioning.</text>
</comment>
<dbReference type="PIRSF" id="PIRSF005719">
    <property type="entry name" value="SMC"/>
    <property type="match status" value="1"/>
</dbReference>
<comment type="similarity">
    <text evidence="7">Belongs to the SMC family.</text>
</comment>
<dbReference type="GO" id="GO:0003677">
    <property type="term" value="F:DNA binding"/>
    <property type="evidence" value="ECO:0007669"/>
    <property type="project" value="UniProtKB-UniRule"/>
</dbReference>
<feature type="coiled-coil region" evidence="7">
    <location>
        <begin position="179"/>
        <end position="230"/>
    </location>
</feature>
<feature type="region of interest" description="Disordered" evidence="8">
    <location>
        <begin position="870"/>
        <end position="975"/>
    </location>
</feature>
<keyword evidence="2 7" id="KW-0963">Cytoplasm</keyword>
<feature type="region of interest" description="Disordered" evidence="8">
    <location>
        <begin position="1262"/>
        <end position="1282"/>
    </location>
</feature>
<feature type="compositionally biased region" description="Basic and acidic residues" evidence="8">
    <location>
        <begin position="1161"/>
        <end position="1183"/>
    </location>
</feature>
<comment type="subunit">
    <text evidence="7">Homodimer.</text>
</comment>
<feature type="compositionally biased region" description="Low complexity" evidence="8">
    <location>
        <begin position="1192"/>
        <end position="1209"/>
    </location>
</feature>
<dbReference type="CDD" id="cd03278">
    <property type="entry name" value="ABC_SMC_barmotin"/>
    <property type="match status" value="1"/>
</dbReference>
<feature type="compositionally biased region" description="Low complexity" evidence="8">
    <location>
        <begin position="929"/>
        <end position="959"/>
    </location>
</feature>
<dbReference type="HAMAP" id="MF_01894">
    <property type="entry name" value="Smc_prok"/>
    <property type="match status" value="1"/>
</dbReference>
<evidence type="ECO:0000256" key="4">
    <source>
        <dbReference type="ARBA" id="ARBA00022840"/>
    </source>
</evidence>
<evidence type="ECO:0000256" key="2">
    <source>
        <dbReference type="ARBA" id="ARBA00022490"/>
    </source>
</evidence>
<evidence type="ECO:0000256" key="6">
    <source>
        <dbReference type="ARBA" id="ARBA00023125"/>
    </source>
</evidence>
<dbReference type="OrthoDB" id="9808768at2"/>
<dbReference type="InterPro" id="IPR003395">
    <property type="entry name" value="RecF/RecN/SMC_N"/>
</dbReference>
<gene>
    <name evidence="7" type="primary">smc</name>
    <name evidence="10" type="ORF">APE01nite_02600</name>
</gene>
<dbReference type="GO" id="GO:0005694">
    <property type="term" value="C:chromosome"/>
    <property type="evidence" value="ECO:0007669"/>
    <property type="project" value="InterPro"/>
</dbReference>
<feature type="compositionally biased region" description="Basic and acidic residues" evidence="8">
    <location>
        <begin position="904"/>
        <end position="915"/>
    </location>
</feature>
<reference evidence="10 11" key="1">
    <citation type="submission" date="2019-06" db="EMBL/GenBank/DDBJ databases">
        <title>Whole genome shotgun sequence of Acetobacter peroxydans NBRC 13755.</title>
        <authorList>
            <person name="Hosoyama A."/>
            <person name="Uohara A."/>
            <person name="Ohji S."/>
            <person name="Ichikawa N."/>
        </authorList>
    </citation>
    <scope>NUCLEOTIDE SEQUENCE [LARGE SCALE GENOMIC DNA]</scope>
    <source>
        <strain evidence="10 11">NBRC 13755</strain>
    </source>
</reference>
<evidence type="ECO:0000313" key="10">
    <source>
        <dbReference type="EMBL" id="GEB84463.1"/>
    </source>
</evidence>
<comment type="domain">
    <text evidence="7">Contains large globular domains required for ATP hydrolysis at each terminus and a third globular domain forming a flexible hinge near the middle of the molecule. These domains are separated by coiled-coil structures.</text>
</comment>
<evidence type="ECO:0000256" key="7">
    <source>
        <dbReference type="HAMAP-Rule" id="MF_01894"/>
    </source>
</evidence>
<dbReference type="GO" id="GO:0007062">
    <property type="term" value="P:sister chromatid cohesion"/>
    <property type="evidence" value="ECO:0007669"/>
    <property type="project" value="InterPro"/>
</dbReference>
<dbReference type="GO" id="GO:0030261">
    <property type="term" value="P:chromosome condensation"/>
    <property type="evidence" value="ECO:0007669"/>
    <property type="project" value="InterPro"/>
</dbReference>
<dbReference type="SUPFAM" id="SSF75553">
    <property type="entry name" value="Smc hinge domain"/>
    <property type="match status" value="1"/>
</dbReference>
<protein>
    <recommendedName>
        <fullName evidence="7">Chromosome partition protein Smc</fullName>
    </recommendedName>
</protein>
<keyword evidence="11" id="KW-1185">Reference proteome</keyword>
<evidence type="ECO:0000256" key="1">
    <source>
        <dbReference type="ARBA" id="ARBA00004496"/>
    </source>
</evidence>
<dbReference type="GO" id="GO:0005737">
    <property type="term" value="C:cytoplasm"/>
    <property type="evidence" value="ECO:0007669"/>
    <property type="project" value="UniProtKB-SubCell"/>
</dbReference>
<feature type="coiled-coil region" evidence="7">
    <location>
        <begin position="1301"/>
        <end position="1342"/>
    </location>
</feature>
<dbReference type="EMBL" id="BJMV01000001">
    <property type="protein sequence ID" value="GEB84463.1"/>
    <property type="molecule type" value="Genomic_DNA"/>
</dbReference>
<proteinExistence type="inferred from homology"/>
<dbReference type="PANTHER" id="PTHR18937">
    <property type="entry name" value="STRUCTURAL MAINTENANCE OF CHROMOSOMES SMC FAMILY MEMBER"/>
    <property type="match status" value="1"/>
</dbReference>
<dbReference type="GO" id="GO:0016887">
    <property type="term" value="F:ATP hydrolysis activity"/>
    <property type="evidence" value="ECO:0007669"/>
    <property type="project" value="InterPro"/>
</dbReference>